<feature type="transmembrane region" description="Helical" evidence="7">
    <location>
        <begin position="290"/>
        <end position="314"/>
    </location>
</feature>
<evidence type="ECO:0000256" key="7">
    <source>
        <dbReference type="SAM" id="Phobius"/>
    </source>
</evidence>
<dbReference type="Gene3D" id="1.20.1250.20">
    <property type="entry name" value="MFS general substrate transporter like domains"/>
    <property type="match status" value="1"/>
</dbReference>
<dbReference type="InterPro" id="IPR020846">
    <property type="entry name" value="MFS_dom"/>
</dbReference>
<comment type="similarity">
    <text evidence="2">Belongs to the major facilitator superfamily.</text>
</comment>
<dbReference type="EMBL" id="MU005764">
    <property type="protein sequence ID" value="KAF2714752.1"/>
    <property type="molecule type" value="Genomic_DNA"/>
</dbReference>
<feature type="transmembrane region" description="Helical" evidence="7">
    <location>
        <begin position="63"/>
        <end position="83"/>
    </location>
</feature>
<accession>A0A6G1KQJ4</accession>
<dbReference type="OrthoDB" id="5296287at2759"/>
<dbReference type="PANTHER" id="PTHR23502">
    <property type="entry name" value="MAJOR FACILITATOR SUPERFAMILY"/>
    <property type="match status" value="1"/>
</dbReference>
<keyword evidence="10" id="KW-1185">Reference proteome</keyword>
<evidence type="ECO:0000256" key="6">
    <source>
        <dbReference type="SAM" id="MobiDB-lite"/>
    </source>
</evidence>
<dbReference type="PANTHER" id="PTHR23502:SF68">
    <property type="entry name" value="MULTIDRUG TRANSPORTER, PUTATIVE (AFU_ORTHOLOGUE AFUA_3G01120)-RELATED"/>
    <property type="match status" value="1"/>
</dbReference>
<evidence type="ECO:0000256" key="1">
    <source>
        <dbReference type="ARBA" id="ARBA00004141"/>
    </source>
</evidence>
<feature type="region of interest" description="Disordered" evidence="6">
    <location>
        <begin position="1"/>
        <end position="56"/>
    </location>
</feature>
<evidence type="ECO:0000256" key="3">
    <source>
        <dbReference type="ARBA" id="ARBA00022692"/>
    </source>
</evidence>
<feature type="transmembrane region" description="Helical" evidence="7">
    <location>
        <begin position="434"/>
        <end position="456"/>
    </location>
</feature>
<feature type="transmembrane region" description="Helical" evidence="7">
    <location>
        <begin position="103"/>
        <end position="123"/>
    </location>
</feature>
<gene>
    <name evidence="9" type="ORF">K504DRAFT_478137</name>
</gene>
<evidence type="ECO:0000259" key="8">
    <source>
        <dbReference type="PROSITE" id="PS50850"/>
    </source>
</evidence>
<feature type="domain" description="Major facilitator superfamily (MFS) profile" evidence="8">
    <location>
        <begin position="65"/>
        <end position="495"/>
    </location>
</feature>
<dbReference type="AlphaFoldDB" id="A0A6G1KQJ4"/>
<feature type="transmembrane region" description="Helical" evidence="7">
    <location>
        <begin position="468"/>
        <end position="490"/>
    </location>
</feature>
<dbReference type="GO" id="GO:0022857">
    <property type="term" value="F:transmembrane transporter activity"/>
    <property type="evidence" value="ECO:0007669"/>
    <property type="project" value="InterPro"/>
</dbReference>
<keyword evidence="5 7" id="KW-0472">Membrane</keyword>
<feature type="transmembrane region" description="Helical" evidence="7">
    <location>
        <begin position="220"/>
        <end position="249"/>
    </location>
</feature>
<feature type="transmembrane region" description="Helical" evidence="7">
    <location>
        <begin position="334"/>
        <end position="354"/>
    </location>
</feature>
<keyword evidence="4 7" id="KW-1133">Transmembrane helix</keyword>
<evidence type="ECO:0000256" key="4">
    <source>
        <dbReference type="ARBA" id="ARBA00022989"/>
    </source>
</evidence>
<proteinExistence type="inferred from homology"/>
<feature type="transmembrane region" description="Helical" evidence="7">
    <location>
        <begin position="406"/>
        <end position="427"/>
    </location>
</feature>
<dbReference type="InterPro" id="IPR011701">
    <property type="entry name" value="MFS"/>
</dbReference>
<dbReference type="FunFam" id="1.20.1250.20:FF:000011">
    <property type="entry name" value="MFS multidrug transporter, putative"/>
    <property type="match status" value="1"/>
</dbReference>
<evidence type="ECO:0000313" key="10">
    <source>
        <dbReference type="Proteomes" id="UP000799428"/>
    </source>
</evidence>
<evidence type="ECO:0000256" key="2">
    <source>
        <dbReference type="ARBA" id="ARBA00008335"/>
    </source>
</evidence>
<reference evidence="9" key="1">
    <citation type="journal article" date="2020" name="Stud. Mycol.">
        <title>101 Dothideomycetes genomes: a test case for predicting lifestyles and emergence of pathogens.</title>
        <authorList>
            <person name="Haridas S."/>
            <person name="Albert R."/>
            <person name="Binder M."/>
            <person name="Bloem J."/>
            <person name="Labutti K."/>
            <person name="Salamov A."/>
            <person name="Andreopoulos B."/>
            <person name="Baker S."/>
            <person name="Barry K."/>
            <person name="Bills G."/>
            <person name="Bluhm B."/>
            <person name="Cannon C."/>
            <person name="Castanera R."/>
            <person name="Culley D."/>
            <person name="Daum C."/>
            <person name="Ezra D."/>
            <person name="Gonzalez J."/>
            <person name="Henrissat B."/>
            <person name="Kuo A."/>
            <person name="Liang C."/>
            <person name="Lipzen A."/>
            <person name="Lutzoni F."/>
            <person name="Magnuson J."/>
            <person name="Mondo S."/>
            <person name="Nolan M."/>
            <person name="Ohm R."/>
            <person name="Pangilinan J."/>
            <person name="Park H.-J."/>
            <person name="Ramirez L."/>
            <person name="Alfaro M."/>
            <person name="Sun H."/>
            <person name="Tritt A."/>
            <person name="Yoshinaga Y."/>
            <person name="Zwiers L.-H."/>
            <person name="Turgeon B."/>
            <person name="Goodwin S."/>
            <person name="Spatafora J."/>
            <person name="Crous P."/>
            <person name="Grigoriev I."/>
        </authorList>
    </citation>
    <scope>NUCLEOTIDE SEQUENCE</scope>
    <source>
        <strain evidence="9">CBS 279.74</strain>
    </source>
</reference>
<sequence>MGHGFGLDSKPMDSAQLHKLDVENSAGADDEKAAEGPKDPNIVDWDGPDDPENPMNWSSSKKIAAISMVSLITMLSPLASTMISPSTASVMAEFNSTNETLGAFITSVYLIGYSFGPLVIAPCSEQWGRAIVYNICNFMFLIFNIACAVAPDLNSLIVFRMFAGIAASCPLTLGSGSIADMIPLEKRGLAMASYIMGPLLGPTFGPLAGGYLAVAKGWRWIFWLISIIGGVVLIGTAFFIRESYAFVILQRKTNRLRKSTGNPHLRSALDTGRTPVELFKFSIFRPIKMLLFSPIVFLMSLYMSVVYGYLYIMFTTFPRVFEGQYGFDVQKVGLTYLGPGVGSFVGLVFCGLLSDRQMKSLTAKNGGQAKPEYRLPAMFVGTLMVPIGLFLYAWTTENKNHFMLPIVGTAFLGAGLFCIFMPVSTYLVDVYTTYAASVTAATIVLRSLLGALLPLAGDSMYNTLGLGWGTSTLGFIAVAFIPMPAVFWFFGERIRKSKFAQVTF</sequence>
<feature type="compositionally biased region" description="Basic and acidic residues" evidence="6">
    <location>
        <begin position="29"/>
        <end position="38"/>
    </location>
</feature>
<dbReference type="SUPFAM" id="SSF103473">
    <property type="entry name" value="MFS general substrate transporter"/>
    <property type="match status" value="1"/>
</dbReference>
<dbReference type="PROSITE" id="PS50850">
    <property type="entry name" value="MFS"/>
    <property type="match status" value="1"/>
</dbReference>
<name>A0A6G1KQJ4_9PLEO</name>
<feature type="transmembrane region" description="Helical" evidence="7">
    <location>
        <begin position="191"/>
        <end position="214"/>
    </location>
</feature>
<dbReference type="Pfam" id="PF07690">
    <property type="entry name" value="MFS_1"/>
    <property type="match status" value="1"/>
</dbReference>
<keyword evidence="3 7" id="KW-0812">Transmembrane</keyword>
<feature type="transmembrane region" description="Helical" evidence="7">
    <location>
        <begin position="375"/>
        <end position="394"/>
    </location>
</feature>
<dbReference type="CDD" id="cd17323">
    <property type="entry name" value="MFS_Tpo1_MDR_like"/>
    <property type="match status" value="1"/>
</dbReference>
<comment type="subcellular location">
    <subcellularLocation>
        <location evidence="1">Membrane</location>
        <topology evidence="1">Multi-pass membrane protein</topology>
    </subcellularLocation>
</comment>
<dbReference type="Proteomes" id="UP000799428">
    <property type="component" value="Unassembled WGS sequence"/>
</dbReference>
<organism evidence="9 10">
    <name type="scientific">Pleomassaria siparia CBS 279.74</name>
    <dbReference type="NCBI Taxonomy" id="1314801"/>
    <lineage>
        <taxon>Eukaryota</taxon>
        <taxon>Fungi</taxon>
        <taxon>Dikarya</taxon>
        <taxon>Ascomycota</taxon>
        <taxon>Pezizomycotina</taxon>
        <taxon>Dothideomycetes</taxon>
        <taxon>Pleosporomycetidae</taxon>
        <taxon>Pleosporales</taxon>
        <taxon>Pleomassariaceae</taxon>
        <taxon>Pleomassaria</taxon>
    </lineage>
</organism>
<dbReference type="GO" id="GO:0016020">
    <property type="term" value="C:membrane"/>
    <property type="evidence" value="ECO:0007669"/>
    <property type="project" value="UniProtKB-SubCell"/>
</dbReference>
<feature type="transmembrane region" description="Helical" evidence="7">
    <location>
        <begin position="157"/>
        <end position="179"/>
    </location>
</feature>
<protein>
    <submittedName>
        <fullName evidence="9">MFS general substrate transporter</fullName>
    </submittedName>
</protein>
<evidence type="ECO:0000313" key="9">
    <source>
        <dbReference type="EMBL" id="KAF2714752.1"/>
    </source>
</evidence>
<feature type="transmembrane region" description="Helical" evidence="7">
    <location>
        <begin position="130"/>
        <end position="151"/>
    </location>
</feature>
<evidence type="ECO:0000256" key="5">
    <source>
        <dbReference type="ARBA" id="ARBA00023136"/>
    </source>
</evidence>
<dbReference type="InterPro" id="IPR036259">
    <property type="entry name" value="MFS_trans_sf"/>
</dbReference>